<keyword evidence="2" id="KW-1185">Reference proteome</keyword>
<protein>
    <submittedName>
        <fullName evidence="1">Uncharacterized protein</fullName>
    </submittedName>
</protein>
<dbReference type="EMBL" id="JBDODL010000126">
    <property type="protein sequence ID" value="MES1918792.1"/>
    <property type="molecule type" value="Genomic_DNA"/>
</dbReference>
<proteinExistence type="predicted"/>
<accession>A0ABV2AGQ7</accession>
<dbReference type="Proteomes" id="UP001439008">
    <property type="component" value="Unassembled WGS sequence"/>
</dbReference>
<sequence>MRAQTNYIGTKTGWSGSRSSPVLENAVKRAFDILKVPRDFAFAQASENVQFYLFDAESKNVTVHEFLGKECGLRSVRNGNNRFATVFVCLDVVNNGFY</sequence>
<name>A0ABV2AGQ7_9EUKA</name>
<reference evidence="1 2" key="1">
    <citation type="journal article" date="2024" name="BMC Biol.">
        <title>Comparative genomics of Ascetosporea gives new insight into the evolutionary basis for animal parasitism in Rhizaria.</title>
        <authorList>
            <person name="Hiltunen Thoren M."/>
            <person name="Onut-Brannstrom I."/>
            <person name="Alfjorden A."/>
            <person name="Peckova H."/>
            <person name="Swords F."/>
            <person name="Hooper C."/>
            <person name="Holzer A.S."/>
            <person name="Bass D."/>
            <person name="Burki F."/>
        </authorList>
    </citation>
    <scope>NUCLEOTIDE SEQUENCE [LARGE SCALE GENOMIC DNA]</scope>
    <source>
        <strain evidence="1">20-A016</strain>
    </source>
</reference>
<gene>
    <name evidence="1" type="ORF">MHBO_000696</name>
</gene>
<evidence type="ECO:0000313" key="1">
    <source>
        <dbReference type="EMBL" id="MES1918792.1"/>
    </source>
</evidence>
<organism evidence="1 2">
    <name type="scientific">Bonamia ostreae</name>
    <dbReference type="NCBI Taxonomy" id="126728"/>
    <lineage>
        <taxon>Eukaryota</taxon>
        <taxon>Sar</taxon>
        <taxon>Rhizaria</taxon>
        <taxon>Endomyxa</taxon>
        <taxon>Ascetosporea</taxon>
        <taxon>Haplosporida</taxon>
        <taxon>Bonamia</taxon>
    </lineage>
</organism>
<evidence type="ECO:0000313" key="2">
    <source>
        <dbReference type="Proteomes" id="UP001439008"/>
    </source>
</evidence>
<comment type="caution">
    <text evidence="1">The sequence shown here is derived from an EMBL/GenBank/DDBJ whole genome shotgun (WGS) entry which is preliminary data.</text>
</comment>